<gene>
    <name evidence="3" type="ORF">MF672_032975</name>
</gene>
<feature type="compositionally biased region" description="Low complexity" evidence="1">
    <location>
        <begin position="1"/>
        <end position="12"/>
    </location>
</feature>
<dbReference type="PANTHER" id="PTHR32305">
    <property type="match status" value="1"/>
</dbReference>
<dbReference type="NCBIfam" id="TIGR01643">
    <property type="entry name" value="YD_repeat_2x"/>
    <property type="match status" value="6"/>
</dbReference>
<dbReference type="Gene3D" id="2.60.40.10">
    <property type="entry name" value="Immunoglobulins"/>
    <property type="match status" value="1"/>
</dbReference>
<dbReference type="Pfam" id="PF05593">
    <property type="entry name" value="RHS_repeat"/>
    <property type="match status" value="3"/>
</dbReference>
<keyword evidence="4" id="KW-1185">Reference proteome</keyword>
<feature type="compositionally biased region" description="Low complexity" evidence="1">
    <location>
        <begin position="2636"/>
        <end position="2646"/>
    </location>
</feature>
<evidence type="ECO:0000256" key="1">
    <source>
        <dbReference type="SAM" id="MobiDB-lite"/>
    </source>
</evidence>
<dbReference type="PANTHER" id="PTHR32305:SF15">
    <property type="entry name" value="PROTEIN RHSA-RELATED"/>
    <property type="match status" value="1"/>
</dbReference>
<dbReference type="InterPro" id="IPR006530">
    <property type="entry name" value="YD"/>
</dbReference>
<protein>
    <submittedName>
        <fullName evidence="3">DNRLRE domain-containing protein</fullName>
    </submittedName>
</protein>
<dbReference type="Proteomes" id="UP001317259">
    <property type="component" value="Unassembled WGS sequence"/>
</dbReference>
<dbReference type="InterPro" id="IPR013783">
    <property type="entry name" value="Ig-like_fold"/>
</dbReference>
<dbReference type="Pfam" id="PF25275">
    <property type="entry name" value="Golvesin_C"/>
    <property type="match status" value="1"/>
</dbReference>
<dbReference type="RefSeq" id="WP_242378624.1">
    <property type="nucleotide sequence ID" value="NZ_JAKRKC020000002.1"/>
</dbReference>
<dbReference type="NCBIfam" id="TIGR03696">
    <property type="entry name" value="Rhs_assc_core"/>
    <property type="match status" value="1"/>
</dbReference>
<organism evidence="3 4">
    <name type="scientific">Actinomadura luzonensis</name>
    <dbReference type="NCBI Taxonomy" id="2805427"/>
    <lineage>
        <taxon>Bacteria</taxon>
        <taxon>Bacillati</taxon>
        <taxon>Actinomycetota</taxon>
        <taxon>Actinomycetes</taxon>
        <taxon>Streptosporangiales</taxon>
        <taxon>Thermomonosporaceae</taxon>
        <taxon>Actinomadura</taxon>
    </lineage>
</organism>
<dbReference type="NCBIfam" id="NF033679">
    <property type="entry name" value="DNRLRE_dom"/>
    <property type="match status" value="2"/>
</dbReference>
<dbReference type="EMBL" id="JAKRKC020000002">
    <property type="protein sequence ID" value="MCK2218574.1"/>
    <property type="molecule type" value="Genomic_DNA"/>
</dbReference>
<comment type="caution">
    <text evidence="3">The sequence shown here is derived from an EMBL/GenBank/DDBJ whole genome shotgun (WGS) entry which is preliminary data.</text>
</comment>
<feature type="region of interest" description="Disordered" evidence="1">
    <location>
        <begin position="2618"/>
        <end position="2653"/>
    </location>
</feature>
<sequence>MISLAAAPPAAAQSTTPVPGEPNLISRAAGWLAGTVSGWFAEDPKGEMRPAAGPVTLPGRDGEVSVKQAEPAPPGKRVKEKSGQRWRFGTVYELEDGRSQAEISTRPVYFQDPSGAWQPIDTSIGAAEGDGFAHGNDKTGFQSRFGDKSDKLARIGLGKQQVTFGVAGAARQITPQVNGSTVTYPGLWEGADLVYTLTASGVSEHLKLTRPPAPGTSFAFTVKTGGDLQATQNGDGSISFAGADGKRVFTIPRPFMIDSQADAASPYGKRTGAITQELVQGQGGEVAITLKPDTAWLAAPERAWPVLIDPTLKINDWAIDVYDTYVSNAAATTNFADSWKLPVGKTSAGLNRALLFFGAPGAKILPIGTRIDQARLEMYFDQALGESAAVTLAAHEITDDSWTWDPLGTTWNHQPSFAATAASTVTRAPGELSRWHSFDVTAMVNGWYSSIEAPMAGILVKAANEAKTAPVGGVAYQAMDDFGPADPLTVDPVAHPRLLVTFGKPSVRLEQPTLATSVGASLSWSAYQDPTPGDASDDLVEYRLRHECPSACDRSSNTSGGDYDSLVVTLPPQVTSYVDTSSGAEPDAAADPAYSHRADYWVEAVLKNGQVVPSQKVRVFLPKPGYVTKTLYAGTDTTLASGEPGTGHDVLAGQKRLQIGNTATALANTRAVLTFDDYAAQIPADAQISQARLSLWQATATGSGASFTAHKLTRAFDENATWASPWTTPGGDFEATALDTVTGLTDTAGWRPWTVTDAAKSWTATPAANHGLLIKVANEAGTAKQSAQFLAGETSEPLLRPKLAVTYADTTTPSSFYAPGTPERLDAGASADISVMVQNTTTESWPAASTKLSYHWKLPDGTDISTADSQLKTALPYDLAPGAAVTVTAKVRAPATTSNLAEGAVLVWDVQDTVTNNWKSATHHLPELPQQIRIDSPTSDLLGLEKFYAYTGKNTGAGASALVNPYAGNVVWGYNAFSNPSRGAQTFVRMTYNSLDTSTASLGYGWSLQTSTLPKLGSQLQFHPPGQRWPTQVRLTDGDGTTHVWTLDTHGNTNCLPNTCDYKHPRGVHLYLQRVPESAAAPDRYSRDPARQWVFTKPDRTQFFFDDEGFQSAIVDKNGNTMSFTYERRKSNNKPTKFLQYITDATGRKTLSLDYYEKGQDYTYIDDETWQPVQDTKLTNPHIIDNVEQITDIAGRRLTFAYTGKGLMARMIDGAGDEQAKTFAFRYDATQGNKNVKLVKVTDPRGNDTDLKYYEAPVDPKDLWKAQTLTDRLDGVTTFDYVDPDGPQGGVINATVTDPLTHATKYELDAYGRPHLITNAKNETTRLEWDPDHNVTDLFEANQAHTTWTYDDKTGYPRTIKDAEANQNGTNPTTLTYQAGLNGYTADLTEKTSPEGRTWQFTYDANGNLKTVTDPLGVQTATAGDYTTKYDYDGNGLLIKVTDANGNPTSYGDYDPSGYPKTITDAYGVETPTQGDHTTSFDYDVRGNVLSVTDALGKKTTQTYDIFKRPLESKVPKDQDTGVFITTPAPVYDRNDNITKSTAPNGAVATAAYDAADQLIESVLPKDSDTGPQRKATFAWDLAGNLKTQTEPKGNLPGANPAEFTTTYLYNQIYQLTDVLNADQHKITYTYDNVGNTTTVIDPRKNATPDTGDYTATYTYDLNHQVKTTKDAAGHQTKTDYDLDGLVIGQTDQENNKTITTYDKRGDVIETKVPHADTGGTIKYVTTRFEYDQAGNQTKTITPRGVETADDDTDFLAETRYDKLNRPVEEIYPFDKDDPVYNKPDSVLYTYDAVSQLKEISLPPSHGQTIRNVSKMTYWDNGWSRTTTDPWDIKTTYDYNKLGLQTNRTVTSAGGSSQRAMDWDYYPDGKLKTHSDDGVPLGLDVVLEDNSDTGQTVATGTWTATSGGTSSSSIIGPRLATTATDGFVGYDYATAPAGTGQSSFTWNLATPAAGTYKVAVQYPAGATATNAKYTVKHDGGTAVVVVDQTKNPGTWVELGSYTFTAGTTHSVTLTDEANGTVVADAVKLVRDTAGTSDTEKKDFAYTYDANANLTRIDDNSPTAKIDLWDISYTNLNQIQQIQEKLDGALKNTTTYAYNENSAVTVRTHDKTVATYGYDVRDLVNQVVNKKSATDPSPKTTTYTYTPRGERLTETKANGNTVTYDYFLSGVLRHSIEKKPNATIVAEHTLGYQSNLHRASDHAKIQNADNHGAYLEHDYAYTYDPRDRIAKTVKTPVAGGTAQTETYSHDPNSNVWEEEVLGKKTTFTYDRNRLMTSVTGGATATYTYDPYGRLRTVQGGGKTWEKYTYDGFDHVIQHEKLGADGTTNTVTKYTYDPLDRTTTKTEKEGTANARTTTYSYLGLSGEVLDEEVAGKLTKSFQYSPWGERLSQVKVNADSTEENSYYGYNPHTDVEQITSDAGDTRATYGYTAYGKNDDKLFTGVDKPDPVDPTAKEEYNPYRFNAKRWDNSTGMYDMGFRDYNPGLNRFLNLDSYDGALADLALGLDPWTANRYAFAGGNPITGIELDGHDPYGCSPTSPDCVSKNNAIARKEAGLPPRDRSGNGGTYEARPSLLLSPMKPVNPPTRTAPKAPTQTAPKGFWGRLGGVLGLLLMLCGDSAQTDCSDEPERQPQPLPSPSSSNSTSIQQDDSKEQVAPDTNVLIDAYDRHLEAAVDAAIGDRGVVILGPVRDEFLDTDDAQELAARKNWLKQFMDKHQGVYGGGASVSAVKSLQAENAWELDKWRSAAPPILKDKDARVLAAAMAHNRIKILTSDKKFANWLTWIAYPHELLSLR</sequence>
<dbReference type="Gene3D" id="2.60.120.260">
    <property type="entry name" value="Galactose-binding domain-like"/>
    <property type="match status" value="1"/>
</dbReference>
<feature type="region of interest" description="Disordered" evidence="1">
    <location>
        <begin position="2550"/>
        <end position="2598"/>
    </location>
</feature>
<feature type="domain" description="Golvesin/Xly CBD-like" evidence="2">
    <location>
        <begin position="1889"/>
        <end position="2030"/>
    </location>
</feature>
<dbReference type="InterPro" id="IPR050708">
    <property type="entry name" value="T6SS_VgrG/RHS"/>
</dbReference>
<evidence type="ECO:0000313" key="3">
    <source>
        <dbReference type="EMBL" id="MCK2218574.1"/>
    </source>
</evidence>
<dbReference type="InterPro" id="IPR022385">
    <property type="entry name" value="Rhs_assc_core"/>
</dbReference>
<evidence type="ECO:0000259" key="2">
    <source>
        <dbReference type="Pfam" id="PF25275"/>
    </source>
</evidence>
<proteinExistence type="predicted"/>
<dbReference type="InterPro" id="IPR033803">
    <property type="entry name" value="CBD-like_Golvesin-Xly"/>
</dbReference>
<name>A0ABT0G1S7_9ACTN</name>
<accession>A0ABT0G1S7</accession>
<dbReference type="InterPro" id="IPR031325">
    <property type="entry name" value="RHS_repeat"/>
</dbReference>
<dbReference type="Gene3D" id="2.180.10.10">
    <property type="entry name" value="RHS repeat-associated core"/>
    <property type="match status" value="4"/>
</dbReference>
<evidence type="ECO:0000313" key="4">
    <source>
        <dbReference type="Proteomes" id="UP001317259"/>
    </source>
</evidence>
<reference evidence="3 4" key="1">
    <citation type="submission" date="2022-04" db="EMBL/GenBank/DDBJ databases">
        <title>Genome draft of Actinomadura sp. ATCC 31491.</title>
        <authorList>
            <person name="Shi X."/>
            <person name="Du Y."/>
        </authorList>
    </citation>
    <scope>NUCLEOTIDE SEQUENCE [LARGE SCALE GENOMIC DNA]</scope>
    <source>
        <strain evidence="3 4">ATCC 31491</strain>
    </source>
</reference>
<feature type="compositionally biased region" description="Basic and acidic residues" evidence="1">
    <location>
        <begin position="2550"/>
        <end position="2560"/>
    </location>
</feature>
<feature type="region of interest" description="Disordered" evidence="1">
    <location>
        <begin position="41"/>
        <end position="83"/>
    </location>
</feature>
<feature type="region of interest" description="Disordered" evidence="1">
    <location>
        <begin position="1"/>
        <end position="24"/>
    </location>
</feature>